<feature type="region of interest" description="Disordered" evidence="1">
    <location>
        <begin position="334"/>
        <end position="385"/>
    </location>
</feature>
<evidence type="ECO:0000313" key="2">
    <source>
        <dbReference type="EMBL" id="CDW87309.1"/>
    </source>
</evidence>
<accession>A0A078AYR7</accession>
<dbReference type="Proteomes" id="UP000039865">
    <property type="component" value="Unassembled WGS sequence"/>
</dbReference>
<proteinExistence type="predicted"/>
<organism evidence="2 3">
    <name type="scientific">Stylonychia lemnae</name>
    <name type="common">Ciliate</name>
    <dbReference type="NCBI Taxonomy" id="5949"/>
    <lineage>
        <taxon>Eukaryota</taxon>
        <taxon>Sar</taxon>
        <taxon>Alveolata</taxon>
        <taxon>Ciliophora</taxon>
        <taxon>Intramacronucleata</taxon>
        <taxon>Spirotrichea</taxon>
        <taxon>Stichotrichia</taxon>
        <taxon>Sporadotrichida</taxon>
        <taxon>Oxytrichidae</taxon>
        <taxon>Stylonychinae</taxon>
        <taxon>Stylonychia</taxon>
    </lineage>
</organism>
<sequence length="738" mass="83563">MNNKSAIQQFISNLKDQGPMTPDMSSLNQKLVSKFQNQDDPSINDNSHVIPNGKQKMNSFRNNVLLQSEPKKKNIAKQKSNNNLAQTLQECKDNQSIVSSVNCSANQQSNQEIAHRKIVKLKKQLAQLGMNDNQSVNTNSSSMQTTNKHLQSSSQQSIITYRPDSIQSNLKGSINQYSESIQEVVVFPQSNQFFQRRLQNPNQSNDSQSEIINNHNNNNIKASNNQQQQTSSKSNPAKGNTAGKIKRDMSLDALDYRKQVFGVGSSENAKDNKERKIMHHQHKAALLIGTQDIYDDKNNFFHSEAPKKDPREDIQSRETAHFRLTFSQNQWEQLEAAQQNKKRSGSNPNKHVKNNIFNINNQEESEVNENTSNCSGNNKKQTFSLKNIKSQKSLTSNYLSQANQLQNSDSRQNSSRGENLPLINPKHLTLDQQQNFHPLDQLKSAVTKINNMIPSIVNEGKQFKKKAHFLKRIQKDSAVIGNLIIKDQVQQQTRNKYVSTLPQQMSSDFNQAPQQQLLAIIDQDRRPEMSAPNGHMRKVNSQLDFSSEQSKIVGNVIFAENVLKSYQSQHQLQPILEQGASSKHPSRLPSLEKKPYDTQQQLSTNQIQTFSMSGLKKKLRKLNMEQITGNILSEKLYASGAESQTTSSHNALLQSMEGSLQHSPRRTCNEEHTNILRLSSSSILSQQLGLKLKQAAAVSPKPNEKLVMRYFPKDFFSQQQIKPAKVKITLNPQYLPSQ</sequence>
<reference evidence="2 3" key="1">
    <citation type="submission" date="2014-06" db="EMBL/GenBank/DDBJ databases">
        <authorList>
            <person name="Swart Estienne"/>
        </authorList>
    </citation>
    <scope>NUCLEOTIDE SEQUENCE [LARGE SCALE GENOMIC DNA]</scope>
    <source>
        <strain evidence="2 3">130c</strain>
    </source>
</reference>
<dbReference type="InParanoid" id="A0A078AYR7"/>
<keyword evidence="3" id="KW-1185">Reference proteome</keyword>
<dbReference type="AlphaFoldDB" id="A0A078AYR7"/>
<evidence type="ECO:0000313" key="3">
    <source>
        <dbReference type="Proteomes" id="UP000039865"/>
    </source>
</evidence>
<evidence type="ECO:0000256" key="1">
    <source>
        <dbReference type="SAM" id="MobiDB-lite"/>
    </source>
</evidence>
<feature type="compositionally biased region" description="Low complexity" evidence="1">
    <location>
        <begin position="207"/>
        <end position="235"/>
    </location>
</feature>
<dbReference type="EMBL" id="CCKQ01015496">
    <property type="protein sequence ID" value="CDW87309.1"/>
    <property type="molecule type" value="Genomic_DNA"/>
</dbReference>
<feature type="region of interest" description="Disordered" evidence="1">
    <location>
        <begin position="403"/>
        <end position="422"/>
    </location>
</feature>
<feature type="region of interest" description="Disordered" evidence="1">
    <location>
        <begin position="200"/>
        <end position="246"/>
    </location>
</feature>
<gene>
    <name evidence="2" type="primary">Contig4548.g4854</name>
    <name evidence="2" type="ORF">STYLEM_16412</name>
</gene>
<feature type="compositionally biased region" description="Polar residues" evidence="1">
    <location>
        <begin position="403"/>
        <end position="417"/>
    </location>
</feature>
<name>A0A078AYR7_STYLE</name>
<protein>
    <submittedName>
        <fullName evidence="2">Uncharacterized protein</fullName>
    </submittedName>
</protein>
<feature type="region of interest" description="Disordered" evidence="1">
    <location>
        <begin position="132"/>
        <end position="157"/>
    </location>
</feature>